<evidence type="ECO:0000313" key="3">
    <source>
        <dbReference type="Proteomes" id="UP000283523"/>
    </source>
</evidence>
<dbReference type="InterPro" id="IPR047721">
    <property type="entry name" value="DrmB"/>
</dbReference>
<reference evidence="2 3" key="1">
    <citation type="submission" date="2018-08" db="EMBL/GenBank/DDBJ databases">
        <title>Fibrisoma montanum sp. nov., isolated from Danxia mountain soil.</title>
        <authorList>
            <person name="Huang Y."/>
        </authorList>
    </citation>
    <scope>NUCLEOTIDE SEQUENCE [LARGE SCALE GENOMIC DNA]</scope>
    <source>
        <strain evidence="2 3">HYT19</strain>
    </source>
</reference>
<dbReference type="OrthoDB" id="9134227at2"/>
<dbReference type="NCBIfam" id="NF038324">
    <property type="entry name" value="DrmB_fam"/>
    <property type="match status" value="1"/>
</dbReference>
<dbReference type="RefSeq" id="WP_119667347.1">
    <property type="nucleotide sequence ID" value="NZ_QXED01000002.1"/>
</dbReference>
<gene>
    <name evidence="2" type="ORF">DYU11_09210</name>
</gene>
<feature type="domain" description="MrfA-like Zn-binding" evidence="1">
    <location>
        <begin position="509"/>
        <end position="605"/>
    </location>
</feature>
<protein>
    <submittedName>
        <fullName evidence="2">DUF1998 domain-containing protein</fullName>
    </submittedName>
</protein>
<dbReference type="Pfam" id="PF09369">
    <property type="entry name" value="MZB"/>
    <property type="match status" value="1"/>
</dbReference>
<dbReference type="EMBL" id="QXED01000002">
    <property type="protein sequence ID" value="RIV25465.1"/>
    <property type="molecule type" value="Genomic_DNA"/>
</dbReference>
<evidence type="ECO:0000313" key="2">
    <source>
        <dbReference type="EMBL" id="RIV25465.1"/>
    </source>
</evidence>
<dbReference type="AlphaFoldDB" id="A0A418MFC7"/>
<name>A0A418MFC7_9BACT</name>
<dbReference type="InterPro" id="IPR018973">
    <property type="entry name" value="MZB"/>
</dbReference>
<proteinExistence type="predicted"/>
<comment type="caution">
    <text evidence="2">The sequence shown here is derived from an EMBL/GenBank/DDBJ whole genome shotgun (WGS) entry which is preliminary data.</text>
</comment>
<evidence type="ECO:0000259" key="1">
    <source>
        <dbReference type="Pfam" id="PF09369"/>
    </source>
</evidence>
<keyword evidence="3" id="KW-1185">Reference proteome</keyword>
<accession>A0A418MFC7</accession>
<organism evidence="2 3">
    <name type="scientific">Fibrisoma montanum</name>
    <dbReference type="NCBI Taxonomy" id="2305895"/>
    <lineage>
        <taxon>Bacteria</taxon>
        <taxon>Pseudomonadati</taxon>
        <taxon>Bacteroidota</taxon>
        <taxon>Cytophagia</taxon>
        <taxon>Cytophagales</taxon>
        <taxon>Spirosomataceae</taxon>
        <taxon>Fibrisoma</taxon>
    </lineage>
</organism>
<dbReference type="Proteomes" id="UP000283523">
    <property type="component" value="Unassembled WGS sequence"/>
</dbReference>
<sequence length="637" mass="72924">MNLYEPIQTRKAISAYGGIGSLIETRHGALLIQDFEQWPFYQRYSGSQFADFRIQDERFVSRLRRYFTQLKHIVEIPENEFRWDKPVSEYKLLSAEYFPRWFHCPSCSRFDRLDNWREAWHKLVGQEMTGEPTCGHCHIDADRKRRKHKLEQIRFMMTSANGDVADVPWDKWTLSNQEPDADIPPAVQASDDDDSKTTFLDPNVVIPPGTTFTISTSERFTDLRGITITARFPNNKTHSRSLRGLFSLRVAKCDLPEFEAVSKSQALFKPVLRSSNSVYYPNILTSLYIPADTTLTEGVVNEISRRAKIVTRTDEEIAALIAEDGYTVSIEQIRWLRANQFKLAEAQSNLSESDYRFQEYRFFVENQENNDADLSFQTLTDLGDYSALISKICRIDKLRLTSVLTSYTRQEPIDRDTYLVTDDELDDRPKVQKKYISSYRDRTYYLPGVEGYGEGIFIELSTQAIQEWLAQHPGLITRLTTLQQNLRQAPSAIIKGKSATPEFVLIHTLSHLIIKELEFSCGYPAASLQERLYVKKGRMTGLLIYTVAGAEGSFGGLTSLCRSDKFIKLLQSALWRAQHCASDPICWTSDGQGAGNLNLAACYSCAILPETSCEEFNTLLDRQLLVDSEFGYFRNTM</sequence>